<keyword evidence="1" id="KW-0540">Nuclease</keyword>
<dbReference type="AlphaFoldDB" id="A0A6I3MGD5"/>
<dbReference type="GO" id="GO:0004519">
    <property type="term" value="F:endonuclease activity"/>
    <property type="evidence" value="ECO:0007669"/>
    <property type="project" value="UniProtKB-KW"/>
</dbReference>
<sequence>MNPELPAGWTLAASAFNWTPDVIRAERTATDIAVGIVEDGIASTIELEPGQLWRSFPAPLDREVDELRERLDAAHGRVSIVGASLDDWIDTTHHRTDAERLEFLRPQLQAAHRVGASGVRLPVGQAGRGLLEQILPLLADLDLVLYEEIQGQQSPTSPATAPAIRTIADLDDPHLRLLVDISMLMPALPPSYLERLDRAGIPHALLARLEHDWQDPSTGDAVVEHLRSGAVPASIHAMYMNLLVRFGRSPASELRDILPLVGAFHLKFWDLDDADARVSAPIRDLGAVLAGTPFMGTLTSEWGGHEWLEEADASDMTRRHLALARGALVEGGLVAAGIGRAHHGAQ</sequence>
<accession>A0A6I3MGD5</accession>
<dbReference type="InterPro" id="IPR036237">
    <property type="entry name" value="Xyl_isomerase-like_sf"/>
</dbReference>
<evidence type="ECO:0000313" key="2">
    <source>
        <dbReference type="Proteomes" id="UP000433071"/>
    </source>
</evidence>
<keyword evidence="1" id="KW-0255">Endonuclease</keyword>
<protein>
    <submittedName>
        <fullName evidence="1">Restriction endonuclease subunit R</fullName>
    </submittedName>
</protein>
<gene>
    <name evidence="1" type="ORF">GJ743_13335</name>
</gene>
<proteinExistence type="predicted"/>
<reference evidence="1 2" key="1">
    <citation type="submission" date="2019-11" db="EMBL/GenBank/DDBJ databases">
        <title>Agromyces kandeliae sp. nov., isolated from mangrove soil.</title>
        <authorList>
            <person name="Wang R."/>
        </authorList>
    </citation>
    <scope>NUCLEOTIDE SEQUENCE [LARGE SCALE GENOMIC DNA]</scope>
    <source>
        <strain evidence="1 2">JCM 11433</strain>
    </source>
</reference>
<keyword evidence="2" id="KW-1185">Reference proteome</keyword>
<name>A0A6I3MGD5_9MICO</name>
<dbReference type="Proteomes" id="UP000433071">
    <property type="component" value="Unassembled WGS sequence"/>
</dbReference>
<keyword evidence="1" id="KW-0378">Hydrolase</keyword>
<evidence type="ECO:0000313" key="1">
    <source>
        <dbReference type="EMBL" id="MTH69353.1"/>
    </source>
</evidence>
<comment type="caution">
    <text evidence="1">The sequence shown here is derived from an EMBL/GenBank/DDBJ whole genome shotgun (WGS) entry which is preliminary data.</text>
</comment>
<dbReference type="Gene3D" id="3.20.20.150">
    <property type="entry name" value="Divalent-metal-dependent TIM barrel enzymes"/>
    <property type="match status" value="1"/>
</dbReference>
<dbReference type="SUPFAM" id="SSF51658">
    <property type="entry name" value="Xylose isomerase-like"/>
    <property type="match status" value="1"/>
</dbReference>
<organism evidence="1 2">
    <name type="scientific">Agromyces bracchium</name>
    <dbReference type="NCBI Taxonomy" id="88376"/>
    <lineage>
        <taxon>Bacteria</taxon>
        <taxon>Bacillati</taxon>
        <taxon>Actinomycetota</taxon>
        <taxon>Actinomycetes</taxon>
        <taxon>Micrococcales</taxon>
        <taxon>Microbacteriaceae</taxon>
        <taxon>Agromyces</taxon>
    </lineage>
</organism>
<dbReference type="EMBL" id="WMLB01000026">
    <property type="protein sequence ID" value="MTH69353.1"/>
    <property type="molecule type" value="Genomic_DNA"/>
</dbReference>
<dbReference type="RefSeq" id="WP_328289177.1">
    <property type="nucleotide sequence ID" value="NZ_BAAAIB010000008.1"/>
</dbReference>